<dbReference type="EMBL" id="FOOI01000020">
    <property type="protein sequence ID" value="SFH53079.1"/>
    <property type="molecule type" value="Genomic_DNA"/>
</dbReference>
<evidence type="ECO:0000313" key="7">
    <source>
        <dbReference type="EMBL" id="SFH53079.1"/>
    </source>
</evidence>
<dbReference type="PANTHER" id="PTHR43498:SF1">
    <property type="entry name" value="COB--COM HETERODISULFIDE REDUCTASE IRON-SULFUR SUBUNIT A"/>
    <property type="match status" value="1"/>
</dbReference>
<evidence type="ECO:0000256" key="2">
    <source>
        <dbReference type="ARBA" id="ARBA00022723"/>
    </source>
</evidence>
<dbReference type="SUPFAM" id="SSF51905">
    <property type="entry name" value="FAD/NAD(P)-binding domain"/>
    <property type="match status" value="1"/>
</dbReference>
<reference evidence="6 9" key="2">
    <citation type="submission" date="2020-07" db="EMBL/GenBank/DDBJ databases">
        <title>Sequencing the genomes of 1000 actinobacteria strains.</title>
        <authorList>
            <person name="Klenk H.-P."/>
        </authorList>
    </citation>
    <scope>NUCLEOTIDE SEQUENCE [LARGE SCALE GENOMIC DNA]</scope>
    <source>
        <strain evidence="6 9">DSM 45117</strain>
    </source>
</reference>
<dbReference type="InterPro" id="IPR039650">
    <property type="entry name" value="HdrA-like"/>
</dbReference>
<name>A0A1I3ATN7_9ACTN</name>
<evidence type="ECO:0000313" key="8">
    <source>
        <dbReference type="Proteomes" id="UP000199052"/>
    </source>
</evidence>
<dbReference type="GO" id="GO:0051539">
    <property type="term" value="F:4 iron, 4 sulfur cluster binding"/>
    <property type="evidence" value="ECO:0007669"/>
    <property type="project" value="UniProtKB-KW"/>
</dbReference>
<dbReference type="AlphaFoldDB" id="A0A1I3ATN7"/>
<accession>A0A1I3ATN7</accession>
<evidence type="ECO:0000313" key="9">
    <source>
        <dbReference type="Proteomes" id="UP000533017"/>
    </source>
</evidence>
<proteinExistence type="predicted"/>
<evidence type="ECO:0000313" key="6">
    <source>
        <dbReference type="EMBL" id="NYH86049.1"/>
    </source>
</evidence>
<keyword evidence="3" id="KW-0560">Oxidoreductase</keyword>
<keyword evidence="4" id="KW-0408">Iron</keyword>
<evidence type="ECO:0000256" key="3">
    <source>
        <dbReference type="ARBA" id="ARBA00023002"/>
    </source>
</evidence>
<keyword evidence="9" id="KW-1185">Reference proteome</keyword>
<evidence type="ECO:0000256" key="4">
    <source>
        <dbReference type="ARBA" id="ARBA00023004"/>
    </source>
</evidence>
<dbReference type="PANTHER" id="PTHR43498">
    <property type="entry name" value="FERREDOXIN:COB-COM HETERODISULFIDE REDUCTASE SUBUNIT A"/>
    <property type="match status" value="1"/>
</dbReference>
<reference evidence="7 8" key="1">
    <citation type="submission" date="2016-10" db="EMBL/GenBank/DDBJ databases">
        <authorList>
            <person name="de Groot N.N."/>
        </authorList>
    </citation>
    <scope>NUCLEOTIDE SEQUENCE [LARGE SCALE GENOMIC DNA]</scope>
    <source>
        <strain evidence="7 8">CPCC 202808</strain>
    </source>
</reference>
<evidence type="ECO:0000256" key="1">
    <source>
        <dbReference type="ARBA" id="ARBA00022485"/>
    </source>
</evidence>
<dbReference type="GO" id="GO:0046872">
    <property type="term" value="F:metal ion binding"/>
    <property type="evidence" value="ECO:0007669"/>
    <property type="project" value="UniProtKB-KW"/>
</dbReference>
<sequence>MSYDVYDVVVIGGGPAGATAAIQAARLGARTLLVEKNAILGGTTTAAAIDIPGLFHAWGTQVIAGIGWEVVRRAVEVAGDELPDFADFDRPAYKLSIQLRREIYAALLDEAVLGSGATLRFHTMLGAVRRDGAEWRLTLCGKEGLYEERARVLVDCTGDANAVALAGFEREQNAERQPATYSACFSGYDAGSLDYDALQRACAEAVVREELRPTDLTMHKDGVRGFLRFRGRNSMHIPGVDGSTSRGRSEAEVEGRAGLMRVFRFLRTQPGLEGLTIDYFASECGIRETYTIAGKQRITVDDYVSGRLWDDAVCYSFYPIDVHRPSGHGIDYRVLTKGTFPTIPRGALLPRDSSWLIAAGRCASGDQEANSAYRVQASCMAMGQAAGVMAALSAQSGVEPEQLDLADIHEALRAHGAIVPGDLPASH</sequence>
<dbReference type="OrthoDB" id="177652at2"/>
<dbReference type="STRING" id="504797.SAMN05421678_12062"/>
<dbReference type="GO" id="GO:0016491">
    <property type="term" value="F:oxidoreductase activity"/>
    <property type="evidence" value="ECO:0007669"/>
    <property type="project" value="UniProtKB-KW"/>
</dbReference>
<organism evidence="7 8">
    <name type="scientific">Actinopolymorpha cephalotaxi</name>
    <dbReference type="NCBI Taxonomy" id="504797"/>
    <lineage>
        <taxon>Bacteria</taxon>
        <taxon>Bacillati</taxon>
        <taxon>Actinomycetota</taxon>
        <taxon>Actinomycetes</taxon>
        <taxon>Propionibacteriales</taxon>
        <taxon>Actinopolymorphaceae</taxon>
        <taxon>Actinopolymorpha</taxon>
    </lineage>
</organism>
<dbReference type="EMBL" id="JACBZA010000001">
    <property type="protein sequence ID" value="NYH86049.1"/>
    <property type="molecule type" value="Genomic_DNA"/>
</dbReference>
<gene>
    <name evidence="6" type="ORF">FHR37_004900</name>
    <name evidence="7" type="ORF">SAMN05421678_12062</name>
</gene>
<dbReference type="Pfam" id="PF12831">
    <property type="entry name" value="FAD_oxidored"/>
    <property type="match status" value="1"/>
</dbReference>
<keyword evidence="2" id="KW-0479">Metal-binding</keyword>
<dbReference type="Proteomes" id="UP000533017">
    <property type="component" value="Unassembled WGS sequence"/>
</dbReference>
<dbReference type="Proteomes" id="UP000199052">
    <property type="component" value="Unassembled WGS sequence"/>
</dbReference>
<keyword evidence="1" id="KW-0004">4Fe-4S</keyword>
<dbReference type="Gene3D" id="3.50.50.60">
    <property type="entry name" value="FAD/NAD(P)-binding domain"/>
    <property type="match status" value="1"/>
</dbReference>
<dbReference type="PRINTS" id="PR00469">
    <property type="entry name" value="PNDRDTASEII"/>
</dbReference>
<dbReference type="RefSeq" id="WP_092889043.1">
    <property type="nucleotide sequence ID" value="NZ_FOOI01000020.1"/>
</dbReference>
<evidence type="ECO:0000256" key="5">
    <source>
        <dbReference type="ARBA" id="ARBA00023014"/>
    </source>
</evidence>
<dbReference type="InterPro" id="IPR036188">
    <property type="entry name" value="FAD/NAD-bd_sf"/>
</dbReference>
<protein>
    <submittedName>
        <fullName evidence="7">FAD dependent oxidoreductase</fullName>
    </submittedName>
</protein>
<keyword evidence="5" id="KW-0411">Iron-sulfur</keyword>